<evidence type="ECO:0000313" key="14">
    <source>
        <dbReference type="Proteomes" id="UP000437068"/>
    </source>
</evidence>
<dbReference type="Proteomes" id="UP000429523">
    <property type="component" value="Unassembled WGS sequence"/>
</dbReference>
<dbReference type="Proteomes" id="UP000476176">
    <property type="component" value="Unassembled WGS sequence"/>
</dbReference>
<gene>
    <name evidence="10" type="ORF">PF001_g13389</name>
    <name evidence="9" type="ORF">PF002_g14942</name>
    <name evidence="8" type="ORF">PF004_g12927</name>
    <name evidence="7" type="ORF">PF005_g13646</name>
    <name evidence="6" type="ORF">PF006_g13091</name>
    <name evidence="5" type="ORF">PF007_g13978</name>
    <name evidence="11" type="ORF">PF008_g13545</name>
    <name evidence="2" type="ORF">PF009_g14964</name>
    <name evidence="4" type="ORF">PF010_g13306</name>
    <name evidence="3" type="ORF">PF011_g12553</name>
</gene>
<evidence type="ECO:0000313" key="17">
    <source>
        <dbReference type="Proteomes" id="UP000441208"/>
    </source>
</evidence>
<protein>
    <recommendedName>
        <fullName evidence="22">Secreted protein</fullName>
    </recommendedName>
</protein>
<evidence type="ECO:0000313" key="13">
    <source>
        <dbReference type="Proteomes" id="UP000433483"/>
    </source>
</evidence>
<comment type="caution">
    <text evidence="5">The sequence shown here is derived from an EMBL/GenBank/DDBJ whole genome shotgun (WGS) entry which is preliminary data.</text>
</comment>
<dbReference type="Proteomes" id="UP000440367">
    <property type="component" value="Unassembled WGS sequence"/>
</dbReference>
<dbReference type="EMBL" id="QXGA01000765">
    <property type="protein sequence ID" value="KAE9141677.1"/>
    <property type="molecule type" value="Genomic_DNA"/>
</dbReference>
<proteinExistence type="predicted"/>
<evidence type="ECO:0000313" key="18">
    <source>
        <dbReference type="Proteomes" id="UP000460718"/>
    </source>
</evidence>
<dbReference type="Proteomes" id="UP000441208">
    <property type="component" value="Unassembled WGS sequence"/>
</dbReference>
<evidence type="ECO:0000313" key="12">
    <source>
        <dbReference type="Proteomes" id="UP000429523"/>
    </source>
</evidence>
<evidence type="ECO:0000313" key="16">
    <source>
        <dbReference type="Proteomes" id="UP000440732"/>
    </source>
</evidence>
<evidence type="ECO:0000313" key="20">
    <source>
        <dbReference type="Proteomes" id="UP000486351"/>
    </source>
</evidence>
<dbReference type="EMBL" id="QXGC01000762">
    <property type="protein sequence ID" value="KAE9221859.1"/>
    <property type="molecule type" value="Genomic_DNA"/>
</dbReference>
<evidence type="ECO:0000313" key="19">
    <source>
        <dbReference type="Proteomes" id="UP000476176"/>
    </source>
</evidence>
<organism evidence="5 17">
    <name type="scientific">Phytophthora fragariae</name>
    <dbReference type="NCBI Taxonomy" id="53985"/>
    <lineage>
        <taxon>Eukaryota</taxon>
        <taxon>Sar</taxon>
        <taxon>Stramenopiles</taxon>
        <taxon>Oomycota</taxon>
        <taxon>Peronosporomycetes</taxon>
        <taxon>Peronosporales</taxon>
        <taxon>Peronosporaceae</taxon>
        <taxon>Phytophthora</taxon>
    </lineage>
</organism>
<dbReference type="OrthoDB" id="10291192at2759"/>
<reference evidence="12 13" key="1">
    <citation type="submission" date="2018-08" db="EMBL/GenBank/DDBJ databases">
        <title>Genomic investigation of the strawberry pathogen Phytophthora fragariae indicates pathogenicity is determined by transcriptional variation in three key races.</title>
        <authorList>
            <person name="Adams T.M."/>
            <person name="Armitage A.D."/>
            <person name="Sobczyk M.K."/>
            <person name="Bates H.J."/>
            <person name="Dunwell J.M."/>
            <person name="Nellist C.F."/>
            <person name="Harrison R.J."/>
        </authorList>
    </citation>
    <scope>NUCLEOTIDE SEQUENCE [LARGE SCALE GENOMIC DNA]</scope>
    <source>
        <strain evidence="10 14">A4</strain>
        <strain evidence="9 15">BC-1</strain>
        <strain evidence="8 19">BC-23</strain>
        <strain evidence="7 13">NOV-27</strain>
        <strain evidence="6 16">NOV-5</strain>
        <strain evidence="5 17">NOV-71</strain>
        <strain evidence="11 20">NOV-77</strain>
        <strain evidence="2 12">NOV-9</strain>
        <strain evidence="4 21">ONT-3</strain>
        <strain evidence="3 18">SCRP245</strain>
    </source>
</reference>
<dbReference type="EMBL" id="QXFY01000803">
    <property type="protein sequence ID" value="KAE9335338.1"/>
    <property type="molecule type" value="Genomic_DNA"/>
</dbReference>
<dbReference type="Proteomes" id="UP000437068">
    <property type="component" value="Unassembled WGS sequence"/>
</dbReference>
<evidence type="ECO:0000313" key="2">
    <source>
        <dbReference type="EMBL" id="KAE8935068.1"/>
    </source>
</evidence>
<dbReference type="EMBL" id="QXGD01000818">
    <property type="protein sequence ID" value="KAE9223519.1"/>
    <property type="molecule type" value="Genomic_DNA"/>
</dbReference>
<feature type="signal peptide" evidence="1">
    <location>
        <begin position="1"/>
        <end position="27"/>
    </location>
</feature>
<evidence type="ECO:0000313" key="5">
    <source>
        <dbReference type="EMBL" id="KAE9104659.1"/>
    </source>
</evidence>
<dbReference type="Proteomes" id="UP000440732">
    <property type="component" value="Unassembled WGS sequence"/>
</dbReference>
<evidence type="ECO:0000313" key="15">
    <source>
        <dbReference type="Proteomes" id="UP000440367"/>
    </source>
</evidence>
<evidence type="ECO:0000313" key="21">
    <source>
        <dbReference type="Proteomes" id="UP000488956"/>
    </source>
</evidence>
<evidence type="ECO:0000313" key="9">
    <source>
        <dbReference type="EMBL" id="KAE9223519.1"/>
    </source>
</evidence>
<evidence type="ECO:0000313" key="7">
    <source>
        <dbReference type="EMBL" id="KAE9204831.1"/>
    </source>
</evidence>
<evidence type="ECO:0000313" key="4">
    <source>
        <dbReference type="EMBL" id="KAE9104632.1"/>
    </source>
</evidence>
<keyword evidence="1" id="KW-0732">Signal</keyword>
<dbReference type="Proteomes" id="UP000486351">
    <property type="component" value="Unassembled WGS sequence"/>
</dbReference>
<name>A0A6A3RWY6_9STRA</name>
<dbReference type="Proteomes" id="UP000460718">
    <property type="component" value="Unassembled WGS sequence"/>
</dbReference>
<dbReference type="EMBL" id="QXFX01000776">
    <property type="protein sequence ID" value="KAE9104632.1"/>
    <property type="molecule type" value="Genomic_DNA"/>
</dbReference>
<accession>A0A6A3RWY6</accession>
<dbReference type="EMBL" id="QXFZ01000792">
    <property type="protein sequence ID" value="KAE9104659.1"/>
    <property type="molecule type" value="Genomic_DNA"/>
</dbReference>
<dbReference type="EMBL" id="QXFW01000735">
    <property type="protein sequence ID" value="KAE9004202.1"/>
    <property type="molecule type" value="Genomic_DNA"/>
</dbReference>
<keyword evidence="13" id="KW-1185">Reference proteome</keyword>
<feature type="chain" id="PRO_5036165963" description="Secreted protein" evidence="1">
    <location>
        <begin position="28"/>
        <end position="88"/>
    </location>
</feature>
<dbReference type="EMBL" id="QXGE01000786">
    <property type="protein sequence ID" value="KAE9303763.1"/>
    <property type="molecule type" value="Genomic_DNA"/>
</dbReference>
<dbReference type="EMBL" id="QXGF01000841">
    <property type="protein sequence ID" value="KAE8935068.1"/>
    <property type="molecule type" value="Genomic_DNA"/>
</dbReference>
<sequence length="88" mass="9479">MRRRRRHLHPPSCTGTGITLWCGSAAAALVPLQAALNTCTCSSVLLSINFKPLNNCRAPTPAKNVRRITAMEADNLPFVVMESSSVEG</sequence>
<evidence type="ECO:0000313" key="6">
    <source>
        <dbReference type="EMBL" id="KAE9141677.1"/>
    </source>
</evidence>
<evidence type="ECO:0000313" key="8">
    <source>
        <dbReference type="EMBL" id="KAE9221859.1"/>
    </source>
</evidence>
<evidence type="ECO:0000313" key="11">
    <source>
        <dbReference type="EMBL" id="KAE9335338.1"/>
    </source>
</evidence>
<dbReference type="AlphaFoldDB" id="A0A6A3RWY6"/>
<evidence type="ECO:0008006" key="22">
    <source>
        <dbReference type="Google" id="ProtNLM"/>
    </source>
</evidence>
<dbReference type="Proteomes" id="UP000433483">
    <property type="component" value="Unassembled WGS sequence"/>
</dbReference>
<evidence type="ECO:0000313" key="10">
    <source>
        <dbReference type="EMBL" id="KAE9303763.1"/>
    </source>
</evidence>
<evidence type="ECO:0000256" key="1">
    <source>
        <dbReference type="SAM" id="SignalP"/>
    </source>
</evidence>
<dbReference type="EMBL" id="QXGB01000766">
    <property type="protein sequence ID" value="KAE9204831.1"/>
    <property type="molecule type" value="Genomic_DNA"/>
</dbReference>
<evidence type="ECO:0000313" key="3">
    <source>
        <dbReference type="EMBL" id="KAE9004202.1"/>
    </source>
</evidence>
<dbReference type="Proteomes" id="UP000488956">
    <property type="component" value="Unassembled WGS sequence"/>
</dbReference>